<dbReference type="Proteomes" id="UP000621930">
    <property type="component" value="Unassembled WGS sequence"/>
</dbReference>
<organism evidence="1 2">
    <name type="scientific">Acinetobacter pecorum</name>
    <dbReference type="NCBI Taxonomy" id="2762215"/>
    <lineage>
        <taxon>Bacteria</taxon>
        <taxon>Pseudomonadati</taxon>
        <taxon>Pseudomonadota</taxon>
        <taxon>Gammaproteobacteria</taxon>
        <taxon>Moraxellales</taxon>
        <taxon>Moraxellaceae</taxon>
        <taxon>Acinetobacter</taxon>
    </lineage>
</organism>
<evidence type="ECO:0000313" key="2">
    <source>
        <dbReference type="Proteomes" id="UP000621930"/>
    </source>
</evidence>
<comment type="caution">
    <text evidence="1">The sequence shown here is derived from an EMBL/GenBank/DDBJ whole genome shotgun (WGS) entry which is preliminary data.</text>
</comment>
<accession>A0ABR8W077</accession>
<dbReference type="EMBL" id="JACSPT010000023">
    <property type="protein sequence ID" value="MBD8010418.1"/>
    <property type="molecule type" value="Genomic_DNA"/>
</dbReference>
<evidence type="ECO:0008006" key="3">
    <source>
        <dbReference type="Google" id="ProtNLM"/>
    </source>
</evidence>
<evidence type="ECO:0000313" key="1">
    <source>
        <dbReference type="EMBL" id="MBD8010418.1"/>
    </source>
</evidence>
<dbReference type="PROSITE" id="PS51257">
    <property type="entry name" value="PROKAR_LIPOPROTEIN"/>
    <property type="match status" value="1"/>
</dbReference>
<name>A0ABR8W077_9GAMM</name>
<dbReference type="RefSeq" id="WP_064095440.1">
    <property type="nucleotide sequence ID" value="NZ_JACSPT010000023.1"/>
</dbReference>
<gene>
    <name evidence="1" type="ORF">H9629_13885</name>
</gene>
<proteinExistence type="predicted"/>
<keyword evidence="2" id="KW-1185">Reference proteome</keyword>
<sequence length="261" mass="30144">MQKKIMVSLCLVLLTGCFQREKPMFPKEGNIETWKQNDHLVVKAKLGPRREHVDTGCKRCEAEFYQPEHEQYIGQFPIDYVPEKFPKISVVEAESLPFPYSNGQLEFDLMLNGSTAQATDRTINSDQGLDHPDQVKVRLLNTRLDGRTSDVINYRLKNKPNDFNAENSNKYGMQCWRNQSTDSLRCYGQSKHKVDVGVLFKNMGGDQSNWVLAESWEPLYGGITIEWSIDKRNLHRWKEVDAAIWRLLDTWNVSPISDSSQ</sequence>
<protein>
    <recommendedName>
        <fullName evidence="3">Lipoprotein</fullName>
    </recommendedName>
</protein>
<reference evidence="1 2" key="1">
    <citation type="submission" date="2020-08" db="EMBL/GenBank/DDBJ databases">
        <title>A Genomic Blueprint of the Chicken Gut Microbiome.</title>
        <authorList>
            <person name="Gilroy R."/>
            <person name="Ravi A."/>
            <person name="Getino M."/>
            <person name="Pursley I."/>
            <person name="Horton D.L."/>
            <person name="Alikhan N.-F."/>
            <person name="Baker D."/>
            <person name="Gharbi K."/>
            <person name="Hall N."/>
            <person name="Watson M."/>
            <person name="Adriaenssens E.M."/>
            <person name="Foster-Nyarko E."/>
            <person name="Jarju S."/>
            <person name="Secka A."/>
            <person name="Antonio M."/>
            <person name="Oren A."/>
            <person name="Chaudhuri R."/>
            <person name="La Ragione R.M."/>
            <person name="Hildebrand F."/>
            <person name="Pallen M.J."/>
        </authorList>
    </citation>
    <scope>NUCLEOTIDE SEQUENCE [LARGE SCALE GENOMIC DNA]</scope>
    <source>
        <strain evidence="1 2">Sa1BUA6</strain>
    </source>
</reference>